<dbReference type="EMBL" id="JAHHIF010000007">
    <property type="protein sequence ID" value="MBW4544204.1"/>
    <property type="molecule type" value="Genomic_DNA"/>
</dbReference>
<comment type="caution">
    <text evidence="1">The sequence shown here is derived from an EMBL/GenBank/DDBJ whole genome shotgun (WGS) entry which is preliminary data.</text>
</comment>
<evidence type="ECO:0000313" key="1">
    <source>
        <dbReference type="EMBL" id="MBW4544204.1"/>
    </source>
</evidence>
<organism evidence="1 2">
    <name type="scientific">Symplocastrum torsivum CPER-KK1</name>
    <dbReference type="NCBI Taxonomy" id="450513"/>
    <lineage>
        <taxon>Bacteria</taxon>
        <taxon>Bacillati</taxon>
        <taxon>Cyanobacteriota</taxon>
        <taxon>Cyanophyceae</taxon>
        <taxon>Oscillatoriophycideae</taxon>
        <taxon>Oscillatoriales</taxon>
        <taxon>Microcoleaceae</taxon>
        <taxon>Symplocastrum</taxon>
    </lineage>
</organism>
<reference evidence="1" key="2">
    <citation type="journal article" date="2022" name="Microbiol. Resour. Announc.">
        <title>Metagenome Sequencing to Explore Phylogenomics of Terrestrial Cyanobacteria.</title>
        <authorList>
            <person name="Ward R.D."/>
            <person name="Stajich J.E."/>
            <person name="Johansen J.R."/>
            <person name="Huntemann M."/>
            <person name="Clum A."/>
            <person name="Foster B."/>
            <person name="Foster B."/>
            <person name="Roux S."/>
            <person name="Palaniappan K."/>
            <person name="Varghese N."/>
            <person name="Mukherjee S."/>
            <person name="Reddy T.B.K."/>
            <person name="Daum C."/>
            <person name="Copeland A."/>
            <person name="Chen I.A."/>
            <person name="Ivanova N.N."/>
            <person name="Kyrpides N.C."/>
            <person name="Shapiro N."/>
            <person name="Eloe-Fadrosh E.A."/>
            <person name="Pietrasiak N."/>
        </authorList>
    </citation>
    <scope>NUCLEOTIDE SEQUENCE</scope>
    <source>
        <strain evidence="1">CPER-KK1</strain>
    </source>
</reference>
<accession>A0A951PJC5</accession>
<sequence>MINRLVGFFLSSRPLLNRWELPLTGLLLTVGLATNASTLEAAAPLQETQAANSTSVAIAQVPDGAIPDGTYLYGQSSEPEQIGKEYIVFEARQGKVVGALYMPSSEYSCFQGTVDANQMNLTVANPYDQTAFSHTIARTQRSPIAAAGGQINLENTYDSLSYPHAVGLEGYQPINQISENDQQILSSCLNEYQS</sequence>
<gene>
    <name evidence="1" type="ORF">KME25_07160</name>
</gene>
<evidence type="ECO:0000313" key="2">
    <source>
        <dbReference type="Proteomes" id="UP000753908"/>
    </source>
</evidence>
<dbReference type="AlphaFoldDB" id="A0A951PJC5"/>
<name>A0A951PJC5_9CYAN</name>
<protein>
    <submittedName>
        <fullName evidence="1">Uncharacterized protein</fullName>
    </submittedName>
</protein>
<reference evidence="1" key="1">
    <citation type="submission" date="2021-05" db="EMBL/GenBank/DDBJ databases">
        <authorList>
            <person name="Pietrasiak N."/>
            <person name="Ward R."/>
            <person name="Stajich J.E."/>
            <person name="Kurbessoian T."/>
        </authorList>
    </citation>
    <scope>NUCLEOTIDE SEQUENCE</scope>
    <source>
        <strain evidence="1">CPER-KK1</strain>
    </source>
</reference>
<proteinExistence type="predicted"/>
<dbReference type="Proteomes" id="UP000753908">
    <property type="component" value="Unassembled WGS sequence"/>
</dbReference>